<accession>A0AAV0I997</accession>
<evidence type="ECO:0000313" key="1">
    <source>
        <dbReference type="EMBL" id="CAI0392840.1"/>
    </source>
</evidence>
<keyword evidence="2" id="KW-1185">Reference proteome</keyword>
<organism evidence="1 2">
    <name type="scientific">Linum tenue</name>
    <dbReference type="NCBI Taxonomy" id="586396"/>
    <lineage>
        <taxon>Eukaryota</taxon>
        <taxon>Viridiplantae</taxon>
        <taxon>Streptophyta</taxon>
        <taxon>Embryophyta</taxon>
        <taxon>Tracheophyta</taxon>
        <taxon>Spermatophyta</taxon>
        <taxon>Magnoliopsida</taxon>
        <taxon>eudicotyledons</taxon>
        <taxon>Gunneridae</taxon>
        <taxon>Pentapetalae</taxon>
        <taxon>rosids</taxon>
        <taxon>fabids</taxon>
        <taxon>Malpighiales</taxon>
        <taxon>Linaceae</taxon>
        <taxon>Linum</taxon>
    </lineage>
</organism>
<gene>
    <name evidence="1" type="ORF">LITE_LOCUS7700</name>
</gene>
<protein>
    <submittedName>
        <fullName evidence="1">Uncharacterized protein</fullName>
    </submittedName>
</protein>
<dbReference type="Proteomes" id="UP001154282">
    <property type="component" value="Unassembled WGS sequence"/>
</dbReference>
<dbReference type="EMBL" id="CAMGYJ010000003">
    <property type="protein sequence ID" value="CAI0392840.1"/>
    <property type="molecule type" value="Genomic_DNA"/>
</dbReference>
<reference evidence="1" key="1">
    <citation type="submission" date="2022-08" db="EMBL/GenBank/DDBJ databases">
        <authorList>
            <person name="Gutierrez-Valencia J."/>
        </authorList>
    </citation>
    <scope>NUCLEOTIDE SEQUENCE</scope>
</reference>
<sequence length="33" mass="3628">MFITNTTSSSCLTPLERSTTIPSSLCCLTRYEA</sequence>
<comment type="caution">
    <text evidence="1">The sequence shown here is derived from an EMBL/GenBank/DDBJ whole genome shotgun (WGS) entry which is preliminary data.</text>
</comment>
<dbReference type="AlphaFoldDB" id="A0AAV0I997"/>
<proteinExistence type="predicted"/>
<evidence type="ECO:0000313" key="2">
    <source>
        <dbReference type="Proteomes" id="UP001154282"/>
    </source>
</evidence>
<name>A0AAV0I997_9ROSI</name>